<dbReference type="GO" id="GO:0005615">
    <property type="term" value="C:extracellular space"/>
    <property type="evidence" value="ECO:0007669"/>
    <property type="project" value="TreeGrafter"/>
</dbReference>
<keyword evidence="8" id="KW-0732">Signal</keyword>
<sequence>MVYVKVHRLLALLLSSSLLGNVSTAPRGDLLRGELVKDHNLAQLLMVQFLSEMMEVDVGPRLEEQLGIRETVMRRQLPLTQRERKAGCRSFFWKTFTSC</sequence>
<comment type="subcellular location">
    <subcellularLocation>
        <location evidence="2">Secreted</location>
    </subcellularLocation>
</comment>
<organism evidence="10 11">
    <name type="scientific">Knipowitschia caucasica</name>
    <name type="common">Caucasian dwarf goby</name>
    <name type="synonym">Pomatoschistus caucasicus</name>
    <dbReference type="NCBI Taxonomy" id="637954"/>
    <lineage>
        <taxon>Eukaryota</taxon>
        <taxon>Metazoa</taxon>
        <taxon>Chordata</taxon>
        <taxon>Craniata</taxon>
        <taxon>Vertebrata</taxon>
        <taxon>Euteleostomi</taxon>
        <taxon>Actinopterygii</taxon>
        <taxon>Neopterygii</taxon>
        <taxon>Teleostei</taxon>
        <taxon>Neoteleostei</taxon>
        <taxon>Acanthomorphata</taxon>
        <taxon>Gobiaria</taxon>
        <taxon>Gobiiformes</taxon>
        <taxon>Gobioidei</taxon>
        <taxon>Gobiidae</taxon>
        <taxon>Gobiinae</taxon>
        <taxon>Knipowitschia</taxon>
    </lineage>
</organism>
<protein>
    <recommendedName>
        <fullName evidence="9">Somatostatin/Cortistatin C-terminal domain-containing protein</fullName>
    </recommendedName>
</protein>
<evidence type="ECO:0000313" key="10">
    <source>
        <dbReference type="EMBL" id="CAL1590910.1"/>
    </source>
</evidence>
<accession>A0AAV2KS72</accession>
<dbReference type="EMBL" id="OZ035841">
    <property type="protein sequence ID" value="CAL1590910.1"/>
    <property type="molecule type" value="Genomic_DNA"/>
</dbReference>
<reference evidence="10 11" key="1">
    <citation type="submission" date="2024-04" db="EMBL/GenBank/DDBJ databases">
        <authorList>
            <person name="Waldvogel A.-M."/>
            <person name="Schoenle A."/>
        </authorList>
    </citation>
    <scope>NUCLEOTIDE SEQUENCE [LARGE SCALE GENOMIC DNA]</scope>
</reference>
<evidence type="ECO:0000256" key="4">
    <source>
        <dbReference type="ARBA" id="ARBA00022525"/>
    </source>
</evidence>
<dbReference type="Proteomes" id="UP001497482">
    <property type="component" value="Chromosome 19"/>
</dbReference>
<evidence type="ECO:0000256" key="3">
    <source>
        <dbReference type="ARBA" id="ARBA00008327"/>
    </source>
</evidence>
<dbReference type="PANTHER" id="PTHR10558:SF2">
    <property type="entry name" value="SOMATOSTATIN"/>
    <property type="match status" value="1"/>
</dbReference>
<dbReference type="GO" id="GO:0005179">
    <property type="term" value="F:hormone activity"/>
    <property type="evidence" value="ECO:0007669"/>
    <property type="project" value="UniProtKB-KW"/>
</dbReference>
<keyword evidence="7" id="KW-1015">Disulfide bond</keyword>
<dbReference type="Pfam" id="PF03002">
    <property type="entry name" value="Somatostatin"/>
    <property type="match status" value="1"/>
</dbReference>
<evidence type="ECO:0000256" key="8">
    <source>
        <dbReference type="SAM" id="SignalP"/>
    </source>
</evidence>
<name>A0AAV2KS72_KNICA</name>
<keyword evidence="6" id="KW-0372">Hormone</keyword>
<dbReference type="InterPro" id="IPR004250">
    <property type="entry name" value="Somatostatin"/>
</dbReference>
<dbReference type="GO" id="GO:0030334">
    <property type="term" value="P:regulation of cell migration"/>
    <property type="evidence" value="ECO:0007669"/>
    <property type="project" value="TreeGrafter"/>
</dbReference>
<dbReference type="AlphaFoldDB" id="A0AAV2KS72"/>
<dbReference type="InterPro" id="IPR018142">
    <property type="entry name" value="Somatostatin/Cortistatin_C"/>
</dbReference>
<comment type="function">
    <text evidence="1">Somatostatin inhibits the release of somatotropin.</text>
</comment>
<feature type="signal peptide" evidence="8">
    <location>
        <begin position="1"/>
        <end position="24"/>
    </location>
</feature>
<comment type="similarity">
    <text evidence="3">Belongs to the somatostatin family.</text>
</comment>
<feature type="domain" description="Somatostatin/Cortistatin C-terminal" evidence="9">
    <location>
        <begin position="82"/>
        <end position="99"/>
    </location>
</feature>
<evidence type="ECO:0000256" key="7">
    <source>
        <dbReference type="ARBA" id="ARBA00023157"/>
    </source>
</evidence>
<evidence type="ECO:0000313" key="11">
    <source>
        <dbReference type="Proteomes" id="UP001497482"/>
    </source>
</evidence>
<keyword evidence="5" id="KW-0165">Cleavage on pair of basic residues</keyword>
<evidence type="ECO:0000256" key="2">
    <source>
        <dbReference type="ARBA" id="ARBA00004613"/>
    </source>
</evidence>
<proteinExistence type="inferred from homology"/>
<gene>
    <name evidence="10" type="ORF">KC01_LOCUS20350</name>
</gene>
<dbReference type="PANTHER" id="PTHR10558">
    <property type="entry name" value="SOMATOSTATIN"/>
    <property type="match status" value="1"/>
</dbReference>
<feature type="chain" id="PRO_5043920704" description="Somatostatin/Cortistatin C-terminal domain-containing protein" evidence="8">
    <location>
        <begin position="25"/>
        <end position="99"/>
    </location>
</feature>
<evidence type="ECO:0000256" key="1">
    <source>
        <dbReference type="ARBA" id="ARBA00003524"/>
    </source>
</evidence>
<evidence type="ECO:0000259" key="9">
    <source>
        <dbReference type="Pfam" id="PF03002"/>
    </source>
</evidence>
<keyword evidence="4" id="KW-0964">Secreted</keyword>
<evidence type="ECO:0000256" key="6">
    <source>
        <dbReference type="ARBA" id="ARBA00022702"/>
    </source>
</evidence>
<keyword evidence="11" id="KW-1185">Reference proteome</keyword>
<evidence type="ECO:0000256" key="5">
    <source>
        <dbReference type="ARBA" id="ARBA00022685"/>
    </source>
</evidence>